<keyword evidence="4" id="KW-1185">Reference proteome</keyword>
<dbReference type="PANTHER" id="PTHR30160">
    <property type="entry name" value="TETRAACYLDISACCHARIDE 4'-KINASE-RELATED"/>
    <property type="match status" value="1"/>
</dbReference>
<dbReference type="InterPro" id="IPR051199">
    <property type="entry name" value="LPS_LOS_Heptosyltrfase"/>
</dbReference>
<dbReference type="GO" id="GO:0009244">
    <property type="term" value="P:lipopolysaccharide core region biosynthetic process"/>
    <property type="evidence" value="ECO:0007669"/>
    <property type="project" value="TreeGrafter"/>
</dbReference>
<dbReference type="GO" id="GO:0005829">
    <property type="term" value="C:cytosol"/>
    <property type="evidence" value="ECO:0007669"/>
    <property type="project" value="TreeGrafter"/>
</dbReference>
<dbReference type="InterPro" id="IPR002201">
    <property type="entry name" value="Glyco_trans_9"/>
</dbReference>
<organism evidence="3 4">
    <name type="scientific">Desulfovibrio litoralis DSM 11393</name>
    <dbReference type="NCBI Taxonomy" id="1121455"/>
    <lineage>
        <taxon>Bacteria</taxon>
        <taxon>Pseudomonadati</taxon>
        <taxon>Thermodesulfobacteriota</taxon>
        <taxon>Desulfovibrionia</taxon>
        <taxon>Desulfovibrionales</taxon>
        <taxon>Desulfovibrionaceae</taxon>
        <taxon>Desulfovibrio</taxon>
    </lineage>
</organism>
<dbReference type="CDD" id="cd03789">
    <property type="entry name" value="GT9_LPS_heptosyltransferase"/>
    <property type="match status" value="1"/>
</dbReference>
<sequence length="468" mass="52400">MNNTLNAFVPKKYLVIQLARLGDLIQTKRLLYSLYYEPVPNFANGNLAKNITHTSEIHLCVDASLESFAKKLFPFAQVYGIIAHNHMTDKTDKNLISSNASKILTLNREIFQTLSNISFDQVYNLNFSGLNYSLAALFDSRIVRGYYREQGSQALSLWTKFIWRWTSQRRSSPLNLADFWALLADFPYPAELVSPIAGRFRSIKKTESEGLSQFIQTQSSFSKENKIGIVLAGRESRRSLPPACLAKVIKAIFEGQGGPKLVLLGSKSEQILAHQLMREFSPSMLEKTENLAGKTGLLDLFELVESCNQILTPDTGLMHLAAHLGVAIQAFFLSSAWSWETGPYGQGHMIWQATPACSPCVESQPCSCKTQLCLEPFSSKAFLSHLSGRYVPELPDDFCGLVSSFDSLGVCYDAVDGQSPMQEERMILRSLLGEQKGLFFADWLGDTSKSSELAEYLFKELDWITENK</sequence>
<name>A0A1M7THJ3_9BACT</name>
<dbReference type="PANTHER" id="PTHR30160:SF7">
    <property type="entry name" value="ADP-HEPTOSE--LPS HEPTOSYLTRANSFERASE 2"/>
    <property type="match status" value="1"/>
</dbReference>
<dbReference type="EMBL" id="FRDI01000012">
    <property type="protein sequence ID" value="SHN70176.1"/>
    <property type="molecule type" value="Genomic_DNA"/>
</dbReference>
<dbReference type="Proteomes" id="UP000186469">
    <property type="component" value="Unassembled WGS sequence"/>
</dbReference>
<dbReference type="GO" id="GO:0008713">
    <property type="term" value="F:ADP-heptose-lipopolysaccharide heptosyltransferase activity"/>
    <property type="evidence" value="ECO:0007669"/>
    <property type="project" value="TreeGrafter"/>
</dbReference>
<dbReference type="Gene3D" id="3.40.50.2000">
    <property type="entry name" value="Glycogen Phosphorylase B"/>
    <property type="match status" value="1"/>
</dbReference>
<keyword evidence="1" id="KW-0328">Glycosyltransferase</keyword>
<evidence type="ECO:0000256" key="2">
    <source>
        <dbReference type="ARBA" id="ARBA00022679"/>
    </source>
</evidence>
<dbReference type="RefSeq" id="WP_072697688.1">
    <property type="nucleotide sequence ID" value="NZ_FRDI01000012.1"/>
</dbReference>
<evidence type="ECO:0000313" key="4">
    <source>
        <dbReference type="Proteomes" id="UP000186469"/>
    </source>
</evidence>
<evidence type="ECO:0000256" key="1">
    <source>
        <dbReference type="ARBA" id="ARBA00022676"/>
    </source>
</evidence>
<reference evidence="3 4" key="1">
    <citation type="submission" date="2016-12" db="EMBL/GenBank/DDBJ databases">
        <authorList>
            <person name="Song W.-J."/>
            <person name="Kurnit D.M."/>
        </authorList>
    </citation>
    <scope>NUCLEOTIDE SEQUENCE [LARGE SCALE GENOMIC DNA]</scope>
    <source>
        <strain evidence="3 4">DSM 11393</strain>
    </source>
</reference>
<proteinExistence type="predicted"/>
<dbReference type="SUPFAM" id="SSF53756">
    <property type="entry name" value="UDP-Glycosyltransferase/glycogen phosphorylase"/>
    <property type="match status" value="1"/>
</dbReference>
<keyword evidence="2 3" id="KW-0808">Transferase</keyword>
<dbReference type="OrthoDB" id="5506840at2"/>
<evidence type="ECO:0000313" key="3">
    <source>
        <dbReference type="EMBL" id="SHN70176.1"/>
    </source>
</evidence>
<accession>A0A1M7THJ3</accession>
<dbReference type="STRING" id="1121455.SAMN02745728_02008"/>
<protein>
    <submittedName>
        <fullName evidence="3">ADP-heptose:LPS heptosyltransferase</fullName>
    </submittedName>
</protein>
<gene>
    <name evidence="3" type="ORF">SAMN02745728_02008</name>
</gene>
<dbReference type="Pfam" id="PF01075">
    <property type="entry name" value="Glyco_transf_9"/>
    <property type="match status" value="1"/>
</dbReference>
<dbReference type="AlphaFoldDB" id="A0A1M7THJ3"/>